<dbReference type="AlphaFoldDB" id="A0AAE0S1K7"/>
<reference evidence="1" key="2">
    <citation type="journal article" date="2021" name="Genome Biol. Evol.">
        <title>Developing a high-quality reference genome for a parasitic bivalve with doubly uniparental inheritance (Bivalvia: Unionida).</title>
        <authorList>
            <person name="Smith C.H."/>
        </authorList>
    </citation>
    <scope>NUCLEOTIDE SEQUENCE</scope>
    <source>
        <strain evidence="1">CHS0354</strain>
        <tissue evidence="1">Mantle</tissue>
    </source>
</reference>
<accession>A0AAE0S1K7</accession>
<comment type="caution">
    <text evidence="1">The sequence shown here is derived from an EMBL/GenBank/DDBJ whole genome shotgun (WGS) entry which is preliminary data.</text>
</comment>
<dbReference type="EMBL" id="JAEAOA010001314">
    <property type="protein sequence ID" value="KAK3583701.1"/>
    <property type="molecule type" value="Genomic_DNA"/>
</dbReference>
<reference evidence="1" key="1">
    <citation type="journal article" date="2021" name="Genome Biol. Evol.">
        <title>A High-Quality Reference Genome for a Parasitic Bivalve with Doubly Uniparental Inheritance (Bivalvia: Unionida).</title>
        <authorList>
            <person name="Smith C.H."/>
        </authorList>
    </citation>
    <scope>NUCLEOTIDE SEQUENCE</scope>
    <source>
        <strain evidence="1">CHS0354</strain>
    </source>
</reference>
<gene>
    <name evidence="1" type="ORF">CHS0354_021452</name>
</gene>
<proteinExistence type="predicted"/>
<reference evidence="1" key="3">
    <citation type="submission" date="2023-05" db="EMBL/GenBank/DDBJ databases">
        <authorList>
            <person name="Smith C.H."/>
        </authorList>
    </citation>
    <scope>NUCLEOTIDE SEQUENCE</scope>
    <source>
        <strain evidence="1">CHS0354</strain>
        <tissue evidence="1">Mantle</tissue>
    </source>
</reference>
<dbReference type="Proteomes" id="UP001195483">
    <property type="component" value="Unassembled WGS sequence"/>
</dbReference>
<name>A0AAE0S1K7_9BIVA</name>
<sequence length="128" mass="14463">MIDICGAKECNITREVKTWNSKIISVHGLLHNEVDHHNEEKRRQGTSMYDASYNGKKVYDAVFRSDTAALVEVQRIVLGCHTPSLCSKATVDVCCRSLGKISQVDKELLLVFQPLLDDVFQDEYLFTA</sequence>
<evidence type="ECO:0000313" key="1">
    <source>
        <dbReference type="EMBL" id="KAK3583701.1"/>
    </source>
</evidence>
<organism evidence="1 2">
    <name type="scientific">Potamilus streckersoni</name>
    <dbReference type="NCBI Taxonomy" id="2493646"/>
    <lineage>
        <taxon>Eukaryota</taxon>
        <taxon>Metazoa</taxon>
        <taxon>Spiralia</taxon>
        <taxon>Lophotrochozoa</taxon>
        <taxon>Mollusca</taxon>
        <taxon>Bivalvia</taxon>
        <taxon>Autobranchia</taxon>
        <taxon>Heteroconchia</taxon>
        <taxon>Palaeoheterodonta</taxon>
        <taxon>Unionida</taxon>
        <taxon>Unionoidea</taxon>
        <taxon>Unionidae</taxon>
        <taxon>Ambleminae</taxon>
        <taxon>Lampsilini</taxon>
        <taxon>Potamilus</taxon>
    </lineage>
</organism>
<evidence type="ECO:0000313" key="2">
    <source>
        <dbReference type="Proteomes" id="UP001195483"/>
    </source>
</evidence>
<protein>
    <submittedName>
        <fullName evidence="1">Uncharacterized protein</fullName>
    </submittedName>
</protein>
<keyword evidence="2" id="KW-1185">Reference proteome</keyword>